<sequence length="359" mass="41652">MNICIVLRDITEKGGGERVCVNLANALSLEHRVRIISYYKSQNSPIYALNPQVQVEYLERCGERSGGKIGYLFKKIFYRYILTLKARKSFKQDDIIIANDRALAQIFKLKDKKYIRIWHLNFPKRKRNLDFFDEVVILSHKEEKKWKQCHPHISVIPNFLPTFPTKQADSSSKICLSVGRMDRGDQKGFLRLVDIFAKIQPKIKDWKLYIVGEGTLKEEIKNKIDTYGLQDCIFLKPFTPEIQKEYLQASLYVMSSHFEGLPLVLLESGSYGLPSVAFDICAGPSDIIEDEKTGFLIEDGDLEGFASKMEILMQNQELRRDMGQRAKERIQAQFSQEKILEEWNKLFTQLQIRNLQSPL</sequence>
<dbReference type="Gene3D" id="3.40.50.2000">
    <property type="entry name" value="Glycogen Phosphorylase B"/>
    <property type="match status" value="2"/>
</dbReference>
<organism evidence="2 3">
    <name type="scientific">Helicobacter brantae</name>
    <dbReference type="NCBI Taxonomy" id="375927"/>
    <lineage>
        <taxon>Bacteria</taxon>
        <taxon>Pseudomonadati</taxon>
        <taxon>Campylobacterota</taxon>
        <taxon>Epsilonproteobacteria</taxon>
        <taxon>Campylobacterales</taxon>
        <taxon>Helicobacteraceae</taxon>
        <taxon>Helicobacter</taxon>
    </lineage>
</organism>
<comment type="caution">
    <text evidence="2">The sequence shown here is derived from an EMBL/GenBank/DDBJ whole genome shotgun (WGS) entry which is preliminary data.</text>
</comment>
<keyword evidence="3" id="KW-1185">Reference proteome</keyword>
<dbReference type="PANTHER" id="PTHR12526:SF630">
    <property type="entry name" value="GLYCOSYLTRANSFERASE"/>
    <property type="match status" value="1"/>
</dbReference>
<dbReference type="Proteomes" id="UP000257045">
    <property type="component" value="Unassembled WGS sequence"/>
</dbReference>
<feature type="domain" description="Glycosyl transferase family 1" evidence="1">
    <location>
        <begin position="167"/>
        <end position="329"/>
    </location>
</feature>
<evidence type="ECO:0000313" key="3">
    <source>
        <dbReference type="Proteomes" id="UP000257045"/>
    </source>
</evidence>
<dbReference type="GO" id="GO:0016757">
    <property type="term" value="F:glycosyltransferase activity"/>
    <property type="evidence" value="ECO:0007669"/>
    <property type="project" value="InterPro"/>
</dbReference>
<dbReference type="OrthoDB" id="6286688at2"/>
<evidence type="ECO:0000259" key="1">
    <source>
        <dbReference type="Pfam" id="PF00534"/>
    </source>
</evidence>
<proteinExistence type="predicted"/>
<reference evidence="2 3" key="1">
    <citation type="submission" date="2018-04" db="EMBL/GenBank/DDBJ databases">
        <title>Novel Campyloabacter and Helicobacter Species and Strains.</title>
        <authorList>
            <person name="Mannion A.J."/>
            <person name="Shen Z."/>
            <person name="Fox J.G."/>
        </authorList>
    </citation>
    <scope>NUCLEOTIDE SEQUENCE [LARGE SCALE GENOMIC DNA]</scope>
    <source>
        <strain evidence="2 3">MIT 04-9366</strain>
    </source>
</reference>
<evidence type="ECO:0000313" key="2">
    <source>
        <dbReference type="EMBL" id="RDU71148.1"/>
    </source>
</evidence>
<gene>
    <name evidence="2" type="ORF">CQA58_03275</name>
</gene>
<protein>
    <submittedName>
        <fullName evidence="2">Glycosyltransferase family 4 protein</fullName>
    </submittedName>
</protein>
<dbReference type="PANTHER" id="PTHR12526">
    <property type="entry name" value="GLYCOSYLTRANSFERASE"/>
    <property type="match status" value="1"/>
</dbReference>
<dbReference type="RefSeq" id="WP_115569294.1">
    <property type="nucleotide sequence ID" value="NZ_NXLV01000004.1"/>
</dbReference>
<name>A0A3D8J0Z0_9HELI</name>
<dbReference type="SUPFAM" id="SSF53756">
    <property type="entry name" value="UDP-Glycosyltransferase/glycogen phosphorylase"/>
    <property type="match status" value="1"/>
</dbReference>
<dbReference type="EMBL" id="NXLV01000004">
    <property type="protein sequence ID" value="RDU71148.1"/>
    <property type="molecule type" value="Genomic_DNA"/>
</dbReference>
<keyword evidence="2" id="KW-0808">Transferase</keyword>
<dbReference type="AlphaFoldDB" id="A0A3D8J0Z0"/>
<dbReference type="CDD" id="cd03820">
    <property type="entry name" value="GT4_AmsD-like"/>
    <property type="match status" value="1"/>
</dbReference>
<accession>A0A3D8J0Z0</accession>
<dbReference type="InterPro" id="IPR001296">
    <property type="entry name" value="Glyco_trans_1"/>
</dbReference>
<dbReference type="Pfam" id="PF00534">
    <property type="entry name" value="Glycos_transf_1"/>
    <property type="match status" value="1"/>
</dbReference>